<evidence type="ECO:0000313" key="2">
    <source>
        <dbReference type="EMBL" id="RYC31289.1"/>
    </source>
</evidence>
<dbReference type="Proteomes" id="UP000290759">
    <property type="component" value="Unassembled WGS sequence"/>
</dbReference>
<keyword evidence="1" id="KW-0472">Membrane</keyword>
<protein>
    <submittedName>
        <fullName evidence="2">YeeE/YedE family protein</fullName>
    </submittedName>
</protein>
<feature type="transmembrane region" description="Helical" evidence="1">
    <location>
        <begin position="119"/>
        <end position="135"/>
    </location>
</feature>
<dbReference type="AlphaFoldDB" id="A0A4Q2U422"/>
<sequence length="139" mass="14203">MRVRVAVALLAGLLFGAGLALSGMIDPRRVLGFLDVAGSWDPTLAFVLAGAVGVSALGYRAARRMGHPLCATRFDLPTRTDVDARLLVGAALFGVGWGLSGFCPGPALAALPLLPPKGALFVAAMLAGMALHRALPAKS</sequence>
<gene>
    <name evidence="2" type="ORF">D3273_14315</name>
</gene>
<reference evidence="2 3" key="1">
    <citation type="submission" date="2018-12" db="EMBL/GenBank/DDBJ databases">
        <authorList>
            <person name="Grouzdev D.S."/>
            <person name="Krutkina M.S."/>
        </authorList>
    </citation>
    <scope>NUCLEOTIDE SEQUENCE [LARGE SCALE GENOMIC DNA]</scope>
    <source>
        <strain evidence="2 3">RmlP026</strain>
    </source>
</reference>
<dbReference type="RefSeq" id="WP_129227572.1">
    <property type="nucleotide sequence ID" value="NZ_QYBB01000015.1"/>
</dbReference>
<reference evidence="2 3" key="2">
    <citation type="submission" date="2019-02" db="EMBL/GenBank/DDBJ databases">
        <title>'Lichenibacterium ramalinii' gen. nov. sp. nov., 'Lichenibacterium minor' gen. nov. sp. nov.</title>
        <authorList>
            <person name="Pankratov T."/>
        </authorList>
    </citation>
    <scope>NUCLEOTIDE SEQUENCE [LARGE SCALE GENOMIC DNA]</scope>
    <source>
        <strain evidence="2 3">RmlP026</strain>
    </source>
</reference>
<keyword evidence="3" id="KW-1185">Reference proteome</keyword>
<name>A0A4Q2U422_9HYPH</name>
<dbReference type="EMBL" id="QYBB01000015">
    <property type="protein sequence ID" value="RYC31289.1"/>
    <property type="molecule type" value="Genomic_DNA"/>
</dbReference>
<accession>A0A4Q2U422</accession>
<dbReference type="InterPro" id="IPR046513">
    <property type="entry name" value="DUF6691"/>
</dbReference>
<feature type="transmembrane region" description="Helical" evidence="1">
    <location>
        <begin position="82"/>
        <end position="99"/>
    </location>
</feature>
<dbReference type="Pfam" id="PF20398">
    <property type="entry name" value="DUF6691"/>
    <property type="match status" value="1"/>
</dbReference>
<organism evidence="2 3">
    <name type="scientific">Lichenibacterium minor</name>
    <dbReference type="NCBI Taxonomy" id="2316528"/>
    <lineage>
        <taxon>Bacteria</taxon>
        <taxon>Pseudomonadati</taxon>
        <taxon>Pseudomonadota</taxon>
        <taxon>Alphaproteobacteria</taxon>
        <taxon>Hyphomicrobiales</taxon>
        <taxon>Lichenihabitantaceae</taxon>
        <taxon>Lichenibacterium</taxon>
    </lineage>
</organism>
<evidence type="ECO:0000256" key="1">
    <source>
        <dbReference type="SAM" id="Phobius"/>
    </source>
</evidence>
<evidence type="ECO:0000313" key="3">
    <source>
        <dbReference type="Proteomes" id="UP000290759"/>
    </source>
</evidence>
<feature type="transmembrane region" description="Helical" evidence="1">
    <location>
        <begin position="44"/>
        <end position="62"/>
    </location>
</feature>
<dbReference type="OrthoDB" id="9790409at2"/>
<comment type="caution">
    <text evidence="2">The sequence shown here is derived from an EMBL/GenBank/DDBJ whole genome shotgun (WGS) entry which is preliminary data.</text>
</comment>
<keyword evidence="1" id="KW-0812">Transmembrane</keyword>
<keyword evidence="1" id="KW-1133">Transmembrane helix</keyword>
<proteinExistence type="predicted"/>